<dbReference type="PANTHER" id="PTHR38471">
    <property type="entry name" value="FOUR HELIX BUNDLE PROTEIN"/>
    <property type="match status" value="1"/>
</dbReference>
<name>A0A5C6X5Q3_9DELT</name>
<dbReference type="InterPro" id="IPR036583">
    <property type="entry name" value="23S_rRNA_IVS_sf"/>
</dbReference>
<keyword evidence="2" id="KW-1185">Reference proteome</keyword>
<evidence type="ECO:0000313" key="2">
    <source>
        <dbReference type="Proteomes" id="UP000321412"/>
    </source>
</evidence>
<dbReference type="Proteomes" id="UP000321412">
    <property type="component" value="Unassembled WGS sequence"/>
</dbReference>
<dbReference type="AlphaFoldDB" id="A0A5C6X5Q3"/>
<evidence type="ECO:0000313" key="1">
    <source>
        <dbReference type="EMBL" id="TXD34030.1"/>
    </source>
</evidence>
<dbReference type="PANTHER" id="PTHR38471:SF2">
    <property type="entry name" value="FOUR HELIX BUNDLE PROTEIN"/>
    <property type="match status" value="1"/>
</dbReference>
<dbReference type="SUPFAM" id="SSF158446">
    <property type="entry name" value="IVS-encoded protein-like"/>
    <property type="match status" value="1"/>
</dbReference>
<dbReference type="OrthoDB" id="9800370at2"/>
<dbReference type="CDD" id="cd16377">
    <property type="entry name" value="23S_rRNA_IVP_like"/>
    <property type="match status" value="1"/>
</dbReference>
<gene>
    <name evidence="1" type="ORF">FRC98_19410</name>
</gene>
<dbReference type="RefSeq" id="WP_146983146.1">
    <property type="nucleotide sequence ID" value="NZ_VOSM01000016.1"/>
</dbReference>
<accession>A0A5C6X5Q3</accession>
<dbReference type="InterPro" id="IPR012657">
    <property type="entry name" value="23S_rRNA-intervening_sequence"/>
</dbReference>
<proteinExistence type="predicted"/>
<protein>
    <submittedName>
        <fullName evidence="1">Four helix bundle protein</fullName>
    </submittedName>
</protein>
<dbReference type="NCBIfam" id="TIGR02436">
    <property type="entry name" value="four helix bundle protein"/>
    <property type="match status" value="1"/>
</dbReference>
<organism evidence="1 2">
    <name type="scientific">Lujinxingia vulgaris</name>
    <dbReference type="NCBI Taxonomy" id="2600176"/>
    <lineage>
        <taxon>Bacteria</taxon>
        <taxon>Deltaproteobacteria</taxon>
        <taxon>Bradymonadales</taxon>
        <taxon>Lujinxingiaceae</taxon>
        <taxon>Lujinxingia</taxon>
    </lineage>
</organism>
<dbReference type="Pfam" id="PF05635">
    <property type="entry name" value="23S_rRNA_IVP"/>
    <property type="match status" value="1"/>
</dbReference>
<sequence>MKWFREDRQRPHHRLDAWRYGRDFALVIYQVTRHFPKEERYTLTAQLRRAAVSIPSNIAEGAARRTSKDFLRFLYNARGSLEEVDTQLEIASELDLLSARDIELLQKTFDPLSRTLTGLIRAIQRKTDAH</sequence>
<reference evidence="1 2" key="1">
    <citation type="submission" date="2019-08" db="EMBL/GenBank/DDBJ databases">
        <title>Bradymonadales sp. TMQ4.</title>
        <authorList>
            <person name="Liang Q."/>
        </authorList>
    </citation>
    <scope>NUCLEOTIDE SEQUENCE [LARGE SCALE GENOMIC DNA]</scope>
    <source>
        <strain evidence="1 2">TMQ4</strain>
    </source>
</reference>
<dbReference type="EMBL" id="VOSM01000016">
    <property type="protein sequence ID" value="TXD34030.1"/>
    <property type="molecule type" value="Genomic_DNA"/>
</dbReference>
<dbReference type="Gene3D" id="1.20.1440.60">
    <property type="entry name" value="23S rRNA-intervening sequence"/>
    <property type="match status" value="1"/>
</dbReference>
<comment type="caution">
    <text evidence="1">The sequence shown here is derived from an EMBL/GenBank/DDBJ whole genome shotgun (WGS) entry which is preliminary data.</text>
</comment>